<keyword evidence="4" id="KW-1185">Reference proteome</keyword>
<protein>
    <submittedName>
        <fullName evidence="3">Uncharacterized protein DUF222</fullName>
    </submittedName>
</protein>
<feature type="compositionally biased region" description="Basic and acidic residues" evidence="1">
    <location>
        <begin position="348"/>
        <end position="364"/>
    </location>
</feature>
<reference evidence="3 4" key="1">
    <citation type="submission" date="2018-07" db="EMBL/GenBank/DDBJ databases">
        <title>Sequencing the genomes of 1000 actinobacteria strains.</title>
        <authorList>
            <person name="Klenk H.-P."/>
        </authorList>
    </citation>
    <scope>NUCLEOTIDE SEQUENCE [LARGE SCALE GENOMIC DNA]</scope>
    <source>
        <strain evidence="3 4">DSM 14442</strain>
    </source>
</reference>
<feature type="domain" description="HNH nuclease" evidence="2">
    <location>
        <begin position="557"/>
        <end position="609"/>
    </location>
</feature>
<evidence type="ECO:0000313" key="4">
    <source>
        <dbReference type="Proteomes" id="UP000256727"/>
    </source>
</evidence>
<proteinExistence type="predicted"/>
<comment type="caution">
    <text evidence="3">The sequence shown here is derived from an EMBL/GenBank/DDBJ whole genome shotgun (WGS) entry which is preliminary data.</text>
</comment>
<feature type="compositionally biased region" description="Low complexity" evidence="1">
    <location>
        <begin position="485"/>
        <end position="494"/>
    </location>
</feature>
<sequence length="651" mass="69510">MADGDELAKLPLPELLAQSRALAAELSLRLADPGLADRLPRLRQDPAVDRSDDWGLYAHADRPTPEAGGFRDSDGSGRAGSRGGDMHLGRASSSEDASGLDHESGNLDDVGSARNEAVTGSLPELHVGVEALARAIDSARTALAGHTDRIFEAHQLREEMLGIPPGKCAFRNGAEYLRDLLRIDRREAKSRLARAAHTMASLTLDRTTVIPADMPVLAEALQTAELGEAAVDMIVGTIASARREAVLANTAPGTVDDLLADGERLLVAQARDLDPDTLRKVCAHWRQRFEAVVNPDGSEPNDAQLKAMQGLFYRGPGKGLHQWTLLANDAQHEVLKTVVSAASSPRKTRADGRMDPKGRNHDRTGTNTGTDTNAGVDVETDTENADCATELATNEALDGRSRAQRELDGLVSALTGALALVGIGPETGMGADGRSIGNTNPTDTAQSGPRGRARPQIMAVIDYETLFAQFDAADDVHSEDRIPRSGPSGSSGLLGPPGPPGPPGRHDRTISTTSYVGDINPQTIRQLACEADLIPVVLGGSGEVLDVGRSKRLFTPQLRRAITARDGGCTAPGCSIPAPWCEAHHIHHWEDGGTTSVENGALVCSHHHHAVHAGAWEISVRRGIPWFVPARYLDPERRPRRNFYWRPGLAA</sequence>
<dbReference type="Gene3D" id="1.10.30.50">
    <property type="match status" value="1"/>
</dbReference>
<feature type="compositionally biased region" description="Polar residues" evidence="1">
    <location>
        <begin position="436"/>
        <end position="447"/>
    </location>
</feature>
<organism evidence="3 4">
    <name type="scientific">Citricoccus muralis</name>
    <dbReference type="NCBI Taxonomy" id="169134"/>
    <lineage>
        <taxon>Bacteria</taxon>
        <taxon>Bacillati</taxon>
        <taxon>Actinomycetota</taxon>
        <taxon>Actinomycetes</taxon>
        <taxon>Micrococcales</taxon>
        <taxon>Micrococcaceae</taxon>
        <taxon>Citricoccus</taxon>
    </lineage>
</organism>
<feature type="region of interest" description="Disordered" evidence="1">
    <location>
        <begin position="54"/>
        <end position="113"/>
    </location>
</feature>
<name>A0A3D9LAR1_9MICC</name>
<evidence type="ECO:0000259" key="2">
    <source>
        <dbReference type="SMART" id="SM00507"/>
    </source>
</evidence>
<feature type="region of interest" description="Disordered" evidence="1">
    <location>
        <begin position="340"/>
        <end position="377"/>
    </location>
</feature>
<feature type="region of interest" description="Disordered" evidence="1">
    <location>
        <begin position="429"/>
        <end position="452"/>
    </location>
</feature>
<dbReference type="EMBL" id="QREH01000001">
    <property type="protein sequence ID" value="REE02323.1"/>
    <property type="molecule type" value="Genomic_DNA"/>
</dbReference>
<feature type="region of interest" description="Disordered" evidence="1">
    <location>
        <begin position="475"/>
        <end position="511"/>
    </location>
</feature>
<evidence type="ECO:0000313" key="3">
    <source>
        <dbReference type="EMBL" id="REE02323.1"/>
    </source>
</evidence>
<dbReference type="OrthoDB" id="5177627at2"/>
<dbReference type="SMART" id="SM00507">
    <property type="entry name" value="HNHc"/>
    <property type="match status" value="1"/>
</dbReference>
<feature type="compositionally biased region" description="Basic and acidic residues" evidence="1">
    <location>
        <begin position="54"/>
        <end position="75"/>
    </location>
</feature>
<evidence type="ECO:0000256" key="1">
    <source>
        <dbReference type="SAM" id="MobiDB-lite"/>
    </source>
</evidence>
<dbReference type="RefSeq" id="WP_115930619.1">
    <property type="nucleotide sequence ID" value="NZ_QREH01000001.1"/>
</dbReference>
<dbReference type="Proteomes" id="UP000256727">
    <property type="component" value="Unassembled WGS sequence"/>
</dbReference>
<accession>A0A3D9LAR1</accession>
<dbReference type="AlphaFoldDB" id="A0A3D9LAR1"/>
<dbReference type="InterPro" id="IPR003615">
    <property type="entry name" value="HNH_nuc"/>
</dbReference>
<gene>
    <name evidence="3" type="ORF">C8E99_0090</name>
</gene>
<dbReference type="CDD" id="cd00085">
    <property type="entry name" value="HNHc"/>
    <property type="match status" value="1"/>
</dbReference>